<dbReference type="InterPro" id="IPR000701">
    <property type="entry name" value="SuccDH_FuR_B_TM-su"/>
</dbReference>
<evidence type="ECO:0000256" key="7">
    <source>
        <dbReference type="ARBA" id="ARBA00022532"/>
    </source>
</evidence>
<keyword evidence="6" id="KW-0813">Transport</keyword>
<keyword evidence="14 15" id="KW-0472">Membrane</keyword>
<evidence type="ECO:0000256" key="6">
    <source>
        <dbReference type="ARBA" id="ARBA00022448"/>
    </source>
</evidence>
<dbReference type="GO" id="GO:0046872">
    <property type="term" value="F:metal ion binding"/>
    <property type="evidence" value="ECO:0007669"/>
    <property type="project" value="UniProtKB-KW"/>
</dbReference>
<evidence type="ECO:0000256" key="4">
    <source>
        <dbReference type="ARBA" id="ARBA00005163"/>
    </source>
</evidence>
<evidence type="ECO:0000256" key="15">
    <source>
        <dbReference type="SAM" id="Phobius"/>
    </source>
</evidence>
<dbReference type="EMBL" id="CP027860">
    <property type="protein sequence ID" value="AVP97012.1"/>
    <property type="molecule type" value="Genomic_DNA"/>
</dbReference>
<evidence type="ECO:0000256" key="1">
    <source>
        <dbReference type="ARBA" id="ARBA00001971"/>
    </source>
</evidence>
<dbReference type="NCBIfam" id="TIGR02968">
    <property type="entry name" value="succ_dehyd_anc"/>
    <property type="match status" value="1"/>
</dbReference>
<reference evidence="16 17" key="1">
    <citation type="submission" date="2018-03" db="EMBL/GenBank/DDBJ databases">
        <title>Ahniella affigens gen. nov., sp. nov., a gammaproteobacterium isolated from sandy soil near a stream.</title>
        <authorList>
            <person name="Ko Y."/>
            <person name="Kim J.-H."/>
        </authorList>
    </citation>
    <scope>NUCLEOTIDE SEQUENCE [LARGE SCALE GENOMIC DNA]</scope>
    <source>
        <strain evidence="16 17">D13</strain>
    </source>
</reference>
<evidence type="ECO:0000256" key="11">
    <source>
        <dbReference type="ARBA" id="ARBA00022982"/>
    </source>
</evidence>
<comment type="function">
    <text evidence="2">Membrane-anchoring subunit of succinate dehydrogenase (SDH).</text>
</comment>
<evidence type="ECO:0000256" key="10">
    <source>
        <dbReference type="ARBA" id="ARBA00022723"/>
    </source>
</evidence>
<evidence type="ECO:0000256" key="3">
    <source>
        <dbReference type="ARBA" id="ARBA00004141"/>
    </source>
</evidence>
<keyword evidence="11" id="KW-0249">Electron transport</keyword>
<dbReference type="UniPathway" id="UPA00223"/>
<dbReference type="KEGG" id="xba:C7S18_07310"/>
<feature type="transmembrane region" description="Helical" evidence="15">
    <location>
        <begin position="102"/>
        <end position="124"/>
    </location>
</feature>
<name>A0A2P1PQA6_9GAMM</name>
<keyword evidence="9 15" id="KW-0812">Transmembrane</keyword>
<dbReference type="AlphaFoldDB" id="A0A2P1PQA6"/>
<organism evidence="16 17">
    <name type="scientific">Ahniella affigens</name>
    <dbReference type="NCBI Taxonomy" id="2021234"/>
    <lineage>
        <taxon>Bacteria</taxon>
        <taxon>Pseudomonadati</taxon>
        <taxon>Pseudomonadota</taxon>
        <taxon>Gammaproteobacteria</taxon>
        <taxon>Lysobacterales</taxon>
        <taxon>Rhodanobacteraceae</taxon>
        <taxon>Ahniella</taxon>
    </lineage>
</organism>
<keyword evidence="7" id="KW-0816">Tricarboxylic acid cycle</keyword>
<dbReference type="Pfam" id="PF01127">
    <property type="entry name" value="Sdh_cyt"/>
    <property type="match status" value="1"/>
</dbReference>
<dbReference type="Proteomes" id="UP000241074">
    <property type="component" value="Chromosome"/>
</dbReference>
<evidence type="ECO:0000256" key="9">
    <source>
        <dbReference type="ARBA" id="ARBA00022692"/>
    </source>
</evidence>
<accession>A0A2P1PQA6</accession>
<evidence type="ECO:0000256" key="5">
    <source>
        <dbReference type="ARBA" id="ARBA00019425"/>
    </source>
</evidence>
<keyword evidence="12 15" id="KW-1133">Transmembrane helix</keyword>
<keyword evidence="17" id="KW-1185">Reference proteome</keyword>
<keyword evidence="8" id="KW-0349">Heme</keyword>
<dbReference type="OrthoDB" id="9809280at2"/>
<dbReference type="GO" id="GO:0016020">
    <property type="term" value="C:membrane"/>
    <property type="evidence" value="ECO:0007669"/>
    <property type="project" value="UniProtKB-SubCell"/>
</dbReference>
<dbReference type="CDD" id="cd03495">
    <property type="entry name" value="SQR_TypeC_SdhD_like"/>
    <property type="match status" value="1"/>
</dbReference>
<comment type="cofactor">
    <cofactor evidence="1">
        <name>heme</name>
        <dbReference type="ChEBI" id="CHEBI:30413"/>
    </cofactor>
</comment>
<gene>
    <name evidence="16" type="primary">sdhD</name>
    <name evidence="16" type="ORF">C7S18_07310</name>
</gene>
<comment type="pathway">
    <text evidence="4">Carbohydrate metabolism; tricarboxylic acid cycle.</text>
</comment>
<evidence type="ECO:0000256" key="12">
    <source>
        <dbReference type="ARBA" id="ARBA00022989"/>
    </source>
</evidence>
<dbReference type="SUPFAM" id="SSF81343">
    <property type="entry name" value="Fumarate reductase respiratory complex transmembrane subunits"/>
    <property type="match status" value="1"/>
</dbReference>
<reference evidence="16 17" key="2">
    <citation type="submission" date="2018-03" db="EMBL/GenBank/DDBJ databases">
        <authorList>
            <person name="Keele B.F."/>
        </authorList>
    </citation>
    <scope>NUCLEOTIDE SEQUENCE [LARGE SCALE GENOMIC DNA]</scope>
    <source>
        <strain evidence="16 17">D13</strain>
    </source>
</reference>
<protein>
    <recommendedName>
        <fullName evidence="5">Succinate dehydrogenase hydrophobic membrane anchor subunit</fullName>
    </recommendedName>
</protein>
<dbReference type="InterPro" id="IPR034804">
    <property type="entry name" value="SQR/QFR_C/D"/>
</dbReference>
<dbReference type="GO" id="GO:0020037">
    <property type="term" value="F:heme binding"/>
    <property type="evidence" value="ECO:0007669"/>
    <property type="project" value="InterPro"/>
</dbReference>
<evidence type="ECO:0000256" key="14">
    <source>
        <dbReference type="ARBA" id="ARBA00023136"/>
    </source>
</evidence>
<dbReference type="Gene3D" id="1.20.1300.10">
    <property type="entry name" value="Fumarate reductase/succinate dehydrogenase, transmembrane subunit"/>
    <property type="match status" value="1"/>
</dbReference>
<evidence type="ECO:0000313" key="17">
    <source>
        <dbReference type="Proteomes" id="UP000241074"/>
    </source>
</evidence>
<keyword evidence="13" id="KW-0408">Iron</keyword>
<feature type="transmembrane region" description="Helical" evidence="15">
    <location>
        <begin position="66"/>
        <end position="87"/>
    </location>
</feature>
<dbReference type="InterPro" id="IPR014312">
    <property type="entry name" value="Succ_DH_anchor"/>
</dbReference>
<sequence length="126" mass="13967">MSLRTPLARVRGLGSAKDGTGHWLAQRISAVLLVPLSIWFLVCFWPVLGQEYADARVYLAQPMHAFLLLAFVLTLIYHALLGVQVVIEDYIHTRWLEVSLQVAIKLIAFLAALATAFALIRIVLGA</sequence>
<keyword evidence="10" id="KW-0479">Metal-binding</keyword>
<comment type="subcellular location">
    <subcellularLocation>
        <location evidence="3">Membrane</location>
        <topology evidence="3">Multi-pass membrane protein</topology>
    </subcellularLocation>
</comment>
<evidence type="ECO:0000256" key="2">
    <source>
        <dbReference type="ARBA" id="ARBA00004050"/>
    </source>
</evidence>
<dbReference type="RefSeq" id="WP_106890937.1">
    <property type="nucleotide sequence ID" value="NZ_CP027860.1"/>
</dbReference>
<evidence type="ECO:0000256" key="8">
    <source>
        <dbReference type="ARBA" id="ARBA00022617"/>
    </source>
</evidence>
<proteinExistence type="predicted"/>
<feature type="transmembrane region" description="Helical" evidence="15">
    <location>
        <begin position="24"/>
        <end position="45"/>
    </location>
</feature>
<evidence type="ECO:0000313" key="16">
    <source>
        <dbReference type="EMBL" id="AVP97012.1"/>
    </source>
</evidence>
<dbReference type="GO" id="GO:0006099">
    <property type="term" value="P:tricarboxylic acid cycle"/>
    <property type="evidence" value="ECO:0007669"/>
    <property type="project" value="UniProtKB-UniPathway"/>
</dbReference>
<evidence type="ECO:0000256" key="13">
    <source>
        <dbReference type="ARBA" id="ARBA00023004"/>
    </source>
</evidence>